<feature type="compositionally biased region" description="Basic residues" evidence="1">
    <location>
        <begin position="1"/>
        <end position="10"/>
    </location>
</feature>
<evidence type="ECO:0000313" key="2">
    <source>
        <dbReference type="EMBL" id="KAK5775951.1"/>
    </source>
</evidence>
<name>A0ABR0MPN1_GOSAR</name>
<evidence type="ECO:0000313" key="3">
    <source>
        <dbReference type="Proteomes" id="UP001358586"/>
    </source>
</evidence>
<gene>
    <name evidence="2" type="ORF">PVK06_043907</name>
</gene>
<proteinExistence type="predicted"/>
<feature type="compositionally biased region" description="Polar residues" evidence="1">
    <location>
        <begin position="25"/>
        <end position="34"/>
    </location>
</feature>
<comment type="caution">
    <text evidence="2">The sequence shown here is derived from an EMBL/GenBank/DDBJ whole genome shotgun (WGS) entry which is preliminary data.</text>
</comment>
<accession>A0ABR0MPN1</accession>
<protein>
    <submittedName>
        <fullName evidence="2">Uncharacterized protein</fullName>
    </submittedName>
</protein>
<feature type="compositionally biased region" description="Basic and acidic residues" evidence="1">
    <location>
        <begin position="47"/>
        <end position="70"/>
    </location>
</feature>
<keyword evidence="3" id="KW-1185">Reference proteome</keyword>
<organism evidence="2 3">
    <name type="scientific">Gossypium arboreum</name>
    <name type="common">Tree cotton</name>
    <name type="synonym">Gossypium nanking</name>
    <dbReference type="NCBI Taxonomy" id="29729"/>
    <lineage>
        <taxon>Eukaryota</taxon>
        <taxon>Viridiplantae</taxon>
        <taxon>Streptophyta</taxon>
        <taxon>Embryophyta</taxon>
        <taxon>Tracheophyta</taxon>
        <taxon>Spermatophyta</taxon>
        <taxon>Magnoliopsida</taxon>
        <taxon>eudicotyledons</taxon>
        <taxon>Gunneridae</taxon>
        <taxon>Pentapetalae</taxon>
        <taxon>rosids</taxon>
        <taxon>malvids</taxon>
        <taxon>Malvales</taxon>
        <taxon>Malvaceae</taxon>
        <taxon>Malvoideae</taxon>
        <taxon>Gossypium</taxon>
    </lineage>
</organism>
<feature type="region of interest" description="Disordered" evidence="1">
    <location>
        <begin position="1"/>
        <end position="75"/>
    </location>
</feature>
<reference evidence="2 3" key="1">
    <citation type="submission" date="2023-03" db="EMBL/GenBank/DDBJ databases">
        <title>WGS of Gossypium arboreum.</title>
        <authorList>
            <person name="Yu D."/>
        </authorList>
    </citation>
    <scope>NUCLEOTIDE SEQUENCE [LARGE SCALE GENOMIC DNA]</scope>
    <source>
        <tissue evidence="2">Leaf</tissue>
    </source>
</reference>
<dbReference type="EMBL" id="JARKNE010000012">
    <property type="protein sequence ID" value="KAK5775951.1"/>
    <property type="molecule type" value="Genomic_DNA"/>
</dbReference>
<evidence type="ECO:0000256" key="1">
    <source>
        <dbReference type="SAM" id="MobiDB-lite"/>
    </source>
</evidence>
<sequence>MNQTPKKNRHGSGENDVAEPHRFAGSNSENSGTVSEDHGNGGNNNFELEREAVGERGDDKHGGRERKGVGDQENTVVSRLGCINGSACTNSILPYSARRVDTGLEGNGSYEGCYY</sequence>
<dbReference type="Proteomes" id="UP001358586">
    <property type="component" value="Chromosome 12"/>
</dbReference>